<protein>
    <recommendedName>
        <fullName evidence="3">Major facilitator superfamily (MFS) profile domain-containing protein</fullName>
    </recommendedName>
</protein>
<name>A0A0C3B0R4_9AGAM</name>
<dbReference type="EMBL" id="KN822004">
    <property type="protein sequence ID" value="KIM70857.1"/>
    <property type="molecule type" value="Genomic_DNA"/>
</dbReference>
<sequence length="65" mass="7011">MTVSLLGAVGSMYINNVGLITLALYANASPTYDEIEASTWRTTQVSILSICNWAGRILIGSVFSR</sequence>
<keyword evidence="2" id="KW-1185">Reference proteome</keyword>
<evidence type="ECO:0000313" key="2">
    <source>
        <dbReference type="Proteomes" id="UP000053989"/>
    </source>
</evidence>
<dbReference type="OrthoDB" id="410267at2759"/>
<accession>A0A0C3B0R4</accession>
<reference evidence="1 2" key="1">
    <citation type="submission" date="2014-04" db="EMBL/GenBank/DDBJ databases">
        <authorList>
            <consortium name="DOE Joint Genome Institute"/>
            <person name="Kuo A."/>
            <person name="Kohler A."/>
            <person name="Nagy L.G."/>
            <person name="Floudas D."/>
            <person name="Copeland A."/>
            <person name="Barry K.W."/>
            <person name="Cichocki N."/>
            <person name="Veneault-Fourrey C."/>
            <person name="LaButti K."/>
            <person name="Lindquist E.A."/>
            <person name="Lipzen A."/>
            <person name="Lundell T."/>
            <person name="Morin E."/>
            <person name="Murat C."/>
            <person name="Sun H."/>
            <person name="Tunlid A."/>
            <person name="Henrissat B."/>
            <person name="Grigoriev I.V."/>
            <person name="Hibbett D.S."/>
            <person name="Martin F."/>
            <person name="Nordberg H.P."/>
            <person name="Cantor M.N."/>
            <person name="Hua S.X."/>
        </authorList>
    </citation>
    <scope>NUCLEOTIDE SEQUENCE [LARGE SCALE GENOMIC DNA]</scope>
    <source>
        <strain evidence="1 2">Foug A</strain>
    </source>
</reference>
<evidence type="ECO:0008006" key="3">
    <source>
        <dbReference type="Google" id="ProtNLM"/>
    </source>
</evidence>
<reference evidence="2" key="2">
    <citation type="submission" date="2015-01" db="EMBL/GenBank/DDBJ databases">
        <title>Evolutionary Origins and Diversification of the Mycorrhizal Mutualists.</title>
        <authorList>
            <consortium name="DOE Joint Genome Institute"/>
            <consortium name="Mycorrhizal Genomics Consortium"/>
            <person name="Kohler A."/>
            <person name="Kuo A."/>
            <person name="Nagy L.G."/>
            <person name="Floudas D."/>
            <person name="Copeland A."/>
            <person name="Barry K.W."/>
            <person name="Cichocki N."/>
            <person name="Veneault-Fourrey C."/>
            <person name="LaButti K."/>
            <person name="Lindquist E.A."/>
            <person name="Lipzen A."/>
            <person name="Lundell T."/>
            <person name="Morin E."/>
            <person name="Murat C."/>
            <person name="Riley R."/>
            <person name="Ohm R."/>
            <person name="Sun H."/>
            <person name="Tunlid A."/>
            <person name="Henrissat B."/>
            <person name="Grigoriev I.V."/>
            <person name="Hibbett D.S."/>
            <person name="Martin F."/>
        </authorList>
    </citation>
    <scope>NUCLEOTIDE SEQUENCE [LARGE SCALE GENOMIC DNA]</scope>
    <source>
        <strain evidence="2">Foug A</strain>
    </source>
</reference>
<gene>
    <name evidence="1" type="ORF">SCLCIDRAFT_1207042</name>
</gene>
<dbReference type="HOGENOM" id="CLU_2851000_0_0_1"/>
<dbReference type="Proteomes" id="UP000053989">
    <property type="component" value="Unassembled WGS sequence"/>
</dbReference>
<organism evidence="1 2">
    <name type="scientific">Scleroderma citrinum Foug A</name>
    <dbReference type="NCBI Taxonomy" id="1036808"/>
    <lineage>
        <taxon>Eukaryota</taxon>
        <taxon>Fungi</taxon>
        <taxon>Dikarya</taxon>
        <taxon>Basidiomycota</taxon>
        <taxon>Agaricomycotina</taxon>
        <taxon>Agaricomycetes</taxon>
        <taxon>Agaricomycetidae</taxon>
        <taxon>Boletales</taxon>
        <taxon>Sclerodermatineae</taxon>
        <taxon>Sclerodermataceae</taxon>
        <taxon>Scleroderma</taxon>
    </lineage>
</organism>
<dbReference type="AlphaFoldDB" id="A0A0C3B0R4"/>
<evidence type="ECO:0000313" key="1">
    <source>
        <dbReference type="EMBL" id="KIM70857.1"/>
    </source>
</evidence>
<proteinExistence type="predicted"/>
<dbReference type="InParanoid" id="A0A0C3B0R4"/>
<dbReference type="STRING" id="1036808.A0A0C3B0R4"/>